<reference evidence="2 3" key="1">
    <citation type="submission" date="2015-06" db="EMBL/GenBank/DDBJ databases">
        <authorList>
            <person name="Xie B.-B."/>
            <person name="Rong J.-C."/>
            <person name="Qin Q.-L."/>
            <person name="Zhang Y.-Z."/>
        </authorList>
    </citation>
    <scope>NUCLEOTIDE SEQUENCE [LARGE SCALE GENOMIC DNA]</scope>
    <source>
        <strain evidence="2 3">JCM 20779</strain>
    </source>
</reference>
<dbReference type="RefSeq" id="WP_010372471.1">
    <property type="nucleotide sequence ID" value="NZ_CP011924.1"/>
</dbReference>
<name>A0ABN5CI58_PSEO7</name>
<organism evidence="2 3">
    <name type="scientific">Pseudoalteromonas piscicida</name>
    <dbReference type="NCBI Taxonomy" id="43662"/>
    <lineage>
        <taxon>Bacteria</taxon>
        <taxon>Pseudomonadati</taxon>
        <taxon>Pseudomonadota</taxon>
        <taxon>Gammaproteobacteria</taxon>
        <taxon>Alteromonadales</taxon>
        <taxon>Pseudoalteromonadaceae</taxon>
        <taxon>Pseudoalteromonas</taxon>
    </lineage>
</organism>
<sequence length="184" mass="20973">MKPSDKNKLNVKGVFFSLATIAIFSGLSTSARAEFYGTLQLNDKVQKCSAIKNQSEKYFHDNNSGRTHLPLSVSYCNIGGYITDWTKVTVWEFIEGQDGDGWWNQIYDEKFSGNIAADKGIYWRGNFLNKNTDYKVKLTYKIKSGDKKDCTRQLTNTTKGMLWQVASGGTTTKYNRCRTLEIKR</sequence>
<keyword evidence="3" id="KW-1185">Reference proteome</keyword>
<protein>
    <recommendedName>
        <fullName evidence="4">DUF1036 domain-containing protein</fullName>
    </recommendedName>
</protein>
<evidence type="ECO:0008006" key="4">
    <source>
        <dbReference type="Google" id="ProtNLM"/>
    </source>
</evidence>
<evidence type="ECO:0000313" key="2">
    <source>
        <dbReference type="EMBL" id="ATD06592.1"/>
    </source>
</evidence>
<keyword evidence="1" id="KW-0732">Signal</keyword>
<gene>
    <name evidence="2" type="ORF">PPIS_a1478</name>
</gene>
<accession>A0ABN5CI58</accession>
<proteinExistence type="predicted"/>
<evidence type="ECO:0000313" key="3">
    <source>
        <dbReference type="Proteomes" id="UP000016521"/>
    </source>
</evidence>
<feature type="signal peptide" evidence="1">
    <location>
        <begin position="1"/>
        <end position="33"/>
    </location>
</feature>
<evidence type="ECO:0000256" key="1">
    <source>
        <dbReference type="SAM" id="SignalP"/>
    </source>
</evidence>
<dbReference type="EMBL" id="CP011924">
    <property type="protein sequence ID" value="ATD06592.1"/>
    <property type="molecule type" value="Genomic_DNA"/>
</dbReference>
<feature type="chain" id="PRO_5045708690" description="DUF1036 domain-containing protein" evidence="1">
    <location>
        <begin position="34"/>
        <end position="184"/>
    </location>
</feature>
<dbReference type="Proteomes" id="UP000016521">
    <property type="component" value="Chromosome I"/>
</dbReference>